<sequence length="85" mass="9353">MLTRALNDLKNPKSNTGSLQILGTFTGSDGSCGFETGKRYELIVKYARGRNRFEAKTKDGRLFCPYQSADAFAKNWIASAIQKGA</sequence>
<evidence type="ECO:0000313" key="1">
    <source>
        <dbReference type="EMBL" id="NNJ30111.1"/>
    </source>
</evidence>
<organism evidence="1 2">
    <name type="scientific">Lacrimispora defluvii</name>
    <dbReference type="NCBI Taxonomy" id="2719233"/>
    <lineage>
        <taxon>Bacteria</taxon>
        <taxon>Bacillati</taxon>
        <taxon>Bacillota</taxon>
        <taxon>Clostridia</taxon>
        <taxon>Lachnospirales</taxon>
        <taxon>Lachnospiraceae</taxon>
        <taxon>Lacrimispora</taxon>
    </lineage>
</organism>
<proteinExistence type="predicted"/>
<dbReference type="Proteomes" id="UP000539052">
    <property type="component" value="Unassembled WGS sequence"/>
</dbReference>
<comment type="caution">
    <text evidence="1">The sequence shown here is derived from an EMBL/GenBank/DDBJ whole genome shotgun (WGS) entry which is preliminary data.</text>
</comment>
<protein>
    <submittedName>
        <fullName evidence="1">Uncharacterized protein</fullName>
    </submittedName>
</protein>
<evidence type="ECO:0000313" key="2">
    <source>
        <dbReference type="Proteomes" id="UP000539052"/>
    </source>
</evidence>
<gene>
    <name evidence="1" type="ORF">G9470_09965</name>
</gene>
<accession>A0ABX1VS48</accession>
<dbReference type="RefSeq" id="WP_170821321.1">
    <property type="nucleotide sequence ID" value="NZ_JAAOXG010000019.1"/>
</dbReference>
<dbReference type="EMBL" id="JAAOXG010000019">
    <property type="protein sequence ID" value="NNJ30111.1"/>
    <property type="molecule type" value="Genomic_DNA"/>
</dbReference>
<reference evidence="1 2" key="1">
    <citation type="submission" date="2020-03" db="EMBL/GenBank/DDBJ databases">
        <title>Genome Sequence of industrial isolate, B5A.</title>
        <authorList>
            <person name="Sharma S."/>
            <person name="Patil P.B."/>
            <person name="Korpole S."/>
        </authorList>
    </citation>
    <scope>NUCLEOTIDE SEQUENCE [LARGE SCALE GENOMIC DNA]</scope>
    <source>
        <strain evidence="1 2">PI-S10-B5A</strain>
    </source>
</reference>
<keyword evidence="2" id="KW-1185">Reference proteome</keyword>
<name>A0ABX1VS48_9FIRM</name>